<evidence type="ECO:0000256" key="1">
    <source>
        <dbReference type="SAM" id="Phobius"/>
    </source>
</evidence>
<feature type="transmembrane region" description="Helical" evidence="1">
    <location>
        <begin position="20"/>
        <end position="41"/>
    </location>
</feature>
<organism evidence="2 3">
    <name type="scientific">Actinopolymorpha cephalotaxi</name>
    <dbReference type="NCBI Taxonomy" id="504797"/>
    <lineage>
        <taxon>Bacteria</taxon>
        <taxon>Bacillati</taxon>
        <taxon>Actinomycetota</taxon>
        <taxon>Actinomycetes</taxon>
        <taxon>Propionibacteriales</taxon>
        <taxon>Actinopolymorphaceae</taxon>
        <taxon>Actinopolymorpha</taxon>
    </lineage>
</organism>
<proteinExistence type="predicted"/>
<dbReference type="EMBL" id="FOOI01000001">
    <property type="protein sequence ID" value="SFF63375.1"/>
    <property type="molecule type" value="Genomic_DNA"/>
</dbReference>
<gene>
    <name evidence="2" type="ORF">SAMN05421678_101126</name>
</gene>
<dbReference type="AlphaFoldDB" id="A0A1I2K8B7"/>
<dbReference type="STRING" id="504797.SAMN05421678_101126"/>
<reference evidence="2 3" key="1">
    <citation type="submission" date="2016-10" db="EMBL/GenBank/DDBJ databases">
        <authorList>
            <person name="de Groot N.N."/>
        </authorList>
    </citation>
    <scope>NUCLEOTIDE SEQUENCE [LARGE SCALE GENOMIC DNA]</scope>
    <source>
        <strain evidence="2 3">CPCC 202808</strain>
    </source>
</reference>
<keyword evidence="1" id="KW-0812">Transmembrane</keyword>
<evidence type="ECO:0000313" key="3">
    <source>
        <dbReference type="Proteomes" id="UP000199052"/>
    </source>
</evidence>
<evidence type="ECO:0000313" key="2">
    <source>
        <dbReference type="EMBL" id="SFF63375.1"/>
    </source>
</evidence>
<accession>A0A1I2K8B7</accession>
<keyword evidence="1" id="KW-1133">Transmembrane helix</keyword>
<sequence>MWIILTAMRTFDQHSTGRAWASVIVLVVLVALLFYAAWYYAGRVGM</sequence>
<keyword evidence="1" id="KW-0472">Membrane</keyword>
<protein>
    <submittedName>
        <fullName evidence="2">Uncharacterized protein</fullName>
    </submittedName>
</protein>
<dbReference type="Proteomes" id="UP000199052">
    <property type="component" value="Unassembled WGS sequence"/>
</dbReference>
<name>A0A1I2K8B7_9ACTN</name>